<dbReference type="Ensembl" id="ENSCINT00000016427.3">
    <property type="protein sequence ID" value="ENSCINP00000016427.3"/>
    <property type="gene ID" value="ENSCING00000008031.3"/>
</dbReference>
<organism evidence="2 3">
    <name type="scientific">Ciona intestinalis</name>
    <name type="common">Transparent sea squirt</name>
    <name type="synonym">Ascidia intestinalis</name>
    <dbReference type="NCBI Taxonomy" id="7719"/>
    <lineage>
        <taxon>Eukaryota</taxon>
        <taxon>Metazoa</taxon>
        <taxon>Chordata</taxon>
        <taxon>Tunicata</taxon>
        <taxon>Ascidiacea</taxon>
        <taxon>Phlebobranchia</taxon>
        <taxon>Cionidae</taxon>
        <taxon>Ciona</taxon>
    </lineage>
</organism>
<feature type="region of interest" description="Disordered" evidence="1">
    <location>
        <begin position="276"/>
        <end position="365"/>
    </location>
</feature>
<evidence type="ECO:0000256" key="1">
    <source>
        <dbReference type="SAM" id="MobiDB-lite"/>
    </source>
</evidence>
<protein>
    <submittedName>
        <fullName evidence="2">Uncharacterized protein</fullName>
    </submittedName>
</protein>
<reference evidence="2" key="2">
    <citation type="submission" date="2025-08" db="UniProtKB">
        <authorList>
            <consortium name="Ensembl"/>
        </authorList>
    </citation>
    <scope>IDENTIFICATION</scope>
</reference>
<reference evidence="2" key="3">
    <citation type="submission" date="2025-09" db="UniProtKB">
        <authorList>
            <consortium name="Ensembl"/>
        </authorList>
    </citation>
    <scope>IDENTIFICATION</scope>
</reference>
<feature type="compositionally biased region" description="Basic and acidic residues" evidence="1">
    <location>
        <begin position="92"/>
        <end position="107"/>
    </location>
</feature>
<evidence type="ECO:0000313" key="3">
    <source>
        <dbReference type="Proteomes" id="UP000008144"/>
    </source>
</evidence>
<reference evidence="3" key="1">
    <citation type="journal article" date="2002" name="Science">
        <title>The draft genome of Ciona intestinalis: insights into chordate and vertebrate origins.</title>
        <authorList>
            <person name="Dehal P."/>
            <person name="Satou Y."/>
            <person name="Campbell R.K."/>
            <person name="Chapman J."/>
            <person name="Degnan B."/>
            <person name="De Tomaso A."/>
            <person name="Davidson B."/>
            <person name="Di Gregorio A."/>
            <person name="Gelpke M."/>
            <person name="Goodstein D.M."/>
            <person name="Harafuji N."/>
            <person name="Hastings K.E."/>
            <person name="Ho I."/>
            <person name="Hotta K."/>
            <person name="Huang W."/>
            <person name="Kawashima T."/>
            <person name="Lemaire P."/>
            <person name="Martinez D."/>
            <person name="Meinertzhagen I.A."/>
            <person name="Necula S."/>
            <person name="Nonaka M."/>
            <person name="Putnam N."/>
            <person name="Rash S."/>
            <person name="Saiga H."/>
            <person name="Satake M."/>
            <person name="Terry A."/>
            <person name="Yamada L."/>
            <person name="Wang H.G."/>
            <person name="Awazu S."/>
            <person name="Azumi K."/>
            <person name="Boore J."/>
            <person name="Branno M."/>
            <person name="Chin-Bow S."/>
            <person name="DeSantis R."/>
            <person name="Doyle S."/>
            <person name="Francino P."/>
            <person name="Keys D.N."/>
            <person name="Haga S."/>
            <person name="Hayashi H."/>
            <person name="Hino K."/>
            <person name="Imai K.S."/>
            <person name="Inaba K."/>
            <person name="Kano S."/>
            <person name="Kobayashi K."/>
            <person name="Kobayashi M."/>
            <person name="Lee B.I."/>
            <person name="Makabe K.W."/>
            <person name="Manohar C."/>
            <person name="Matassi G."/>
            <person name="Medina M."/>
            <person name="Mochizuki Y."/>
            <person name="Mount S."/>
            <person name="Morishita T."/>
            <person name="Miura S."/>
            <person name="Nakayama A."/>
            <person name="Nishizaka S."/>
            <person name="Nomoto H."/>
            <person name="Ohta F."/>
            <person name="Oishi K."/>
            <person name="Rigoutsos I."/>
            <person name="Sano M."/>
            <person name="Sasaki A."/>
            <person name="Sasakura Y."/>
            <person name="Shoguchi E."/>
            <person name="Shin-i T."/>
            <person name="Spagnuolo A."/>
            <person name="Stainier D."/>
            <person name="Suzuki M.M."/>
            <person name="Tassy O."/>
            <person name="Takatori N."/>
            <person name="Tokuoka M."/>
            <person name="Yagi K."/>
            <person name="Yoshizaki F."/>
            <person name="Wada S."/>
            <person name="Zhang C."/>
            <person name="Hyatt P.D."/>
            <person name="Larimer F."/>
            <person name="Detter C."/>
            <person name="Doggett N."/>
            <person name="Glavina T."/>
            <person name="Hawkins T."/>
            <person name="Richardson P."/>
            <person name="Lucas S."/>
            <person name="Kohara Y."/>
            <person name="Levine M."/>
            <person name="Satoh N."/>
            <person name="Rokhsar D.S."/>
        </authorList>
    </citation>
    <scope>NUCLEOTIDE SEQUENCE [LARGE SCALE GENOMIC DNA]</scope>
</reference>
<dbReference type="AlphaFoldDB" id="F6SS98"/>
<feature type="region of interest" description="Disordered" evidence="1">
    <location>
        <begin position="1"/>
        <end position="72"/>
    </location>
</feature>
<feature type="region of interest" description="Disordered" evidence="1">
    <location>
        <begin position="212"/>
        <end position="231"/>
    </location>
</feature>
<feature type="compositionally biased region" description="Low complexity" evidence="1">
    <location>
        <begin position="12"/>
        <end position="22"/>
    </location>
</feature>
<feature type="region of interest" description="Disordered" evidence="1">
    <location>
        <begin position="85"/>
        <end position="137"/>
    </location>
</feature>
<dbReference type="Proteomes" id="UP000008144">
    <property type="component" value="Unassembled WGS sequence"/>
</dbReference>
<name>F6SS98_CIOIN</name>
<sequence length="365" mass="40604">MLMGEKDEQTEETQQSSETEVSGKNVKTKTSDGISRKKHKSKEKLARKSGTKSTQVLNKGMTSSLPKATKCKSFASDTKPKAIYKSSFSNWRMKDDLKGETKNDQPLKVDGNVKTLNSKDQSSESTPEESAPKSEIQVLLDELASRIVKCALESTVQQPGTETSSNVNEAKSMDKLVESLALGVVTSLLGLDSLQSSTPPIASPIISTTASITDDTEKEESKGSTTLLPSAGPNLIREDTILKRREVKHALNDNRVIELTKIEDVEAKKCEEVTKMLQSTKTEPRRSRRNMSPCEDNAQNHPHRIPSPENTSCNPKSLRRRKTFRSPPQFSPYEKSPVPPRSKSGYRQRRGRRGNDFMFSMDNKN</sequence>
<accession>F6SS98</accession>
<dbReference type="GeneTree" id="ENSGT00390000007344"/>
<feature type="compositionally biased region" description="Basic residues" evidence="1">
    <location>
        <begin position="36"/>
        <end position="50"/>
    </location>
</feature>
<dbReference type="OMA" id="SPCEDNA"/>
<keyword evidence="3" id="KW-1185">Reference proteome</keyword>
<feature type="compositionally biased region" description="Polar residues" evidence="1">
    <location>
        <begin position="51"/>
        <end position="66"/>
    </location>
</feature>
<feature type="compositionally biased region" description="Polar residues" evidence="1">
    <location>
        <begin position="114"/>
        <end position="125"/>
    </location>
</feature>
<dbReference type="HOGENOM" id="CLU_758538_0_0_1"/>
<evidence type="ECO:0000313" key="2">
    <source>
        <dbReference type="Ensembl" id="ENSCINP00000016427.3"/>
    </source>
</evidence>
<dbReference type="InParanoid" id="F6SS98"/>
<proteinExistence type="predicted"/>